<protein>
    <submittedName>
        <fullName evidence="1">Uncharacterized protein</fullName>
    </submittedName>
</protein>
<name>A0ABQ0SPB3_9BACL</name>
<dbReference type="Proteomes" id="UP000317180">
    <property type="component" value="Unassembled WGS sequence"/>
</dbReference>
<reference evidence="1 2" key="1">
    <citation type="submission" date="2019-06" db="EMBL/GenBank/DDBJ databases">
        <title>Whole genome shotgun sequence of Brevibacillus agri NBRC 15538.</title>
        <authorList>
            <person name="Hosoyama A."/>
            <person name="Uohara A."/>
            <person name="Ohji S."/>
            <person name="Ichikawa N."/>
        </authorList>
    </citation>
    <scope>NUCLEOTIDE SEQUENCE [LARGE SCALE GENOMIC DNA]</scope>
    <source>
        <strain evidence="1 2">NBRC 15538</strain>
    </source>
</reference>
<proteinExistence type="predicted"/>
<keyword evidence="2" id="KW-1185">Reference proteome</keyword>
<organism evidence="1 2">
    <name type="scientific">Brevibacillus agri</name>
    <dbReference type="NCBI Taxonomy" id="51101"/>
    <lineage>
        <taxon>Bacteria</taxon>
        <taxon>Bacillati</taxon>
        <taxon>Bacillota</taxon>
        <taxon>Bacilli</taxon>
        <taxon>Bacillales</taxon>
        <taxon>Paenibacillaceae</taxon>
        <taxon>Brevibacillus</taxon>
    </lineage>
</organism>
<sequence>MRHQRMKLWVAAEQTLHKWGESLKECGIDLLVAQKEEPAEEVDGLLLTRLGDYSRLQELGGNSLRQEKSPVLLLVFGDEAPYGWADELAAACEASQKPYEVVRMSLWSGKERVLLGGGPVGQQMRRLCRLLADHGKLSMVCGRREVDEAIRQLPRYLAWKERFYWEMGEACDDNGVSLKQVSRALGLDTRVGQGWLDPVHQDHSLVCAWLVRECQHVLQKTKIERIALIGPADLWNKMPQGWLADKAVAVYTGTDEPFPNEARPGWVRCDSWKAAVQEADLLVIGDGLEVVAELSLQELAHTMRQSLVVDAASCFPAQEAQLFCKGYRAVGEKTNVWE</sequence>
<dbReference type="EMBL" id="BJOD01000015">
    <property type="protein sequence ID" value="GED25715.1"/>
    <property type="molecule type" value="Genomic_DNA"/>
</dbReference>
<accession>A0ABQ0SPB3</accession>
<dbReference type="RefSeq" id="WP_242507438.1">
    <property type="nucleotide sequence ID" value="NZ_BJOD01000015.1"/>
</dbReference>
<evidence type="ECO:0000313" key="1">
    <source>
        <dbReference type="EMBL" id="GED25715.1"/>
    </source>
</evidence>
<gene>
    <name evidence="1" type="ORF">BAG01nite_18170</name>
</gene>
<evidence type="ECO:0000313" key="2">
    <source>
        <dbReference type="Proteomes" id="UP000317180"/>
    </source>
</evidence>
<comment type="caution">
    <text evidence="1">The sequence shown here is derived from an EMBL/GenBank/DDBJ whole genome shotgun (WGS) entry which is preliminary data.</text>
</comment>
<dbReference type="GeneID" id="82809173"/>